<sequence length="207" mass="22779">MKKSTLSGPREEATKENRIPRSLARKRRKLLLALKNSSAVIRTEPRVKATTSITSKDLASSNRRTSYDRRVIAQTGTKDGIVRAVTTGAAEEVENAPNILLNLINPRAVRKEKKETYRGGSENTTKLVSDSHVEDIPDTILIDINRASDVNSRLNRTRSRTGESTICSSKDLSCHGRDSIIGSTVGAELQSVHTTRGPLPTSSRLRF</sequence>
<name>A0A8H5ZEK9_COCSA</name>
<dbReference type="AlphaFoldDB" id="A0A8H5ZEK9"/>
<proteinExistence type="predicted"/>
<evidence type="ECO:0000313" key="3">
    <source>
        <dbReference type="Proteomes" id="UP000624244"/>
    </source>
</evidence>
<dbReference type="Proteomes" id="UP000624244">
    <property type="component" value="Unassembled WGS sequence"/>
</dbReference>
<gene>
    <name evidence="2" type="ORF">GGP41_003555</name>
</gene>
<organism evidence="2 3">
    <name type="scientific">Cochliobolus sativus</name>
    <name type="common">Common root rot and spot blotch fungus</name>
    <name type="synonym">Bipolaris sorokiniana</name>
    <dbReference type="NCBI Taxonomy" id="45130"/>
    <lineage>
        <taxon>Eukaryota</taxon>
        <taxon>Fungi</taxon>
        <taxon>Dikarya</taxon>
        <taxon>Ascomycota</taxon>
        <taxon>Pezizomycotina</taxon>
        <taxon>Dothideomycetes</taxon>
        <taxon>Pleosporomycetidae</taxon>
        <taxon>Pleosporales</taxon>
        <taxon>Pleosporineae</taxon>
        <taxon>Pleosporaceae</taxon>
        <taxon>Bipolaris</taxon>
    </lineage>
</organism>
<protein>
    <submittedName>
        <fullName evidence="2">Uncharacterized protein</fullName>
    </submittedName>
</protein>
<comment type="caution">
    <text evidence="2">The sequence shown here is derived from an EMBL/GenBank/DDBJ whole genome shotgun (WGS) entry which is preliminary data.</text>
</comment>
<feature type="region of interest" description="Disordered" evidence="1">
    <location>
        <begin position="1"/>
        <end position="22"/>
    </location>
</feature>
<reference evidence="2" key="1">
    <citation type="submission" date="2019-11" db="EMBL/GenBank/DDBJ databases">
        <title>Bipolaris sorokiniana Genome sequencing.</title>
        <authorList>
            <person name="Wang H."/>
        </authorList>
    </citation>
    <scope>NUCLEOTIDE SEQUENCE</scope>
</reference>
<feature type="compositionally biased region" description="Basic and acidic residues" evidence="1">
    <location>
        <begin position="9"/>
        <end position="19"/>
    </location>
</feature>
<dbReference type="EMBL" id="WNKQ01000014">
    <property type="protein sequence ID" value="KAF5847269.1"/>
    <property type="molecule type" value="Genomic_DNA"/>
</dbReference>
<accession>A0A8H5ZEK9</accession>
<evidence type="ECO:0000256" key="1">
    <source>
        <dbReference type="SAM" id="MobiDB-lite"/>
    </source>
</evidence>
<evidence type="ECO:0000313" key="2">
    <source>
        <dbReference type="EMBL" id="KAF5847269.1"/>
    </source>
</evidence>